<dbReference type="GO" id="GO:0003824">
    <property type="term" value="F:catalytic activity"/>
    <property type="evidence" value="ECO:0007669"/>
    <property type="project" value="InterPro"/>
</dbReference>
<dbReference type="STRING" id="1424294.Gferi_22900"/>
<dbReference type="RefSeq" id="WP_069980451.1">
    <property type="nucleotide sequence ID" value="NZ_CP017269.1"/>
</dbReference>
<feature type="domain" description="Radical SAM core" evidence="4">
    <location>
        <begin position="19"/>
        <end position="261"/>
    </location>
</feature>
<evidence type="ECO:0000313" key="5">
    <source>
        <dbReference type="EMBL" id="AOT72136.1"/>
    </source>
</evidence>
<dbReference type="Proteomes" id="UP000095743">
    <property type="component" value="Chromosome"/>
</dbReference>
<dbReference type="PROSITE" id="PS51918">
    <property type="entry name" value="RADICAL_SAM"/>
    <property type="match status" value="1"/>
</dbReference>
<reference evidence="5 6" key="1">
    <citation type="submission" date="2016-09" db="EMBL/GenBank/DDBJ databases">
        <title>Genomic analysis reveals versatility of anaerobic energy metabolism of Geosporobacter ferrireducens IRF9 of phylum Firmicutes.</title>
        <authorList>
            <person name="Kim S.-J."/>
        </authorList>
    </citation>
    <scope>NUCLEOTIDE SEQUENCE [LARGE SCALE GENOMIC DNA]</scope>
    <source>
        <strain evidence="5 6">IRF9</strain>
    </source>
</reference>
<dbReference type="GO" id="GO:0046872">
    <property type="term" value="F:metal ion binding"/>
    <property type="evidence" value="ECO:0007669"/>
    <property type="project" value="UniProtKB-KW"/>
</dbReference>
<gene>
    <name evidence="5" type="ORF">Gferi_22900</name>
</gene>
<dbReference type="AlphaFoldDB" id="A0A1D8GMH9"/>
<keyword evidence="1" id="KW-0479">Metal-binding</keyword>
<dbReference type="PANTHER" id="PTHR43432">
    <property type="entry name" value="SLR0285 PROTEIN"/>
    <property type="match status" value="1"/>
</dbReference>
<sequence length="293" mass="34225">MTREIRAKAILSRVKEPKKWFGVTYNMNIYRGCEHGCIYCDSRSECYGIEDFESVQIKTNAVELLEKELRNKRKKALIGTGAMSDPYTPIEKEYEMTRKSLKVIADYGFPLHINTKSDLILRDIDLLKSINRAFLSVAVTVTTYDDMLAKKIEPFAPKPTDRLKAMRKLSDQGIYTGVLLMPVLPFLQDSWKNIETVVKRAKECGAQFIIPWFGVSLRDRQRIYFYNQLDKHFPGIKKQYEDTYGDSYGCNAKKIKELYGRFRELCREYDVVYNMEMVKNYESSDEAEQLSFF</sequence>
<evidence type="ECO:0000313" key="6">
    <source>
        <dbReference type="Proteomes" id="UP000095743"/>
    </source>
</evidence>
<organism evidence="5 6">
    <name type="scientific">Geosporobacter ferrireducens</name>
    <dbReference type="NCBI Taxonomy" id="1424294"/>
    <lineage>
        <taxon>Bacteria</taxon>
        <taxon>Bacillati</taxon>
        <taxon>Bacillota</taxon>
        <taxon>Clostridia</taxon>
        <taxon>Peptostreptococcales</taxon>
        <taxon>Thermotaleaceae</taxon>
        <taxon>Geosporobacter</taxon>
    </lineage>
</organism>
<evidence type="ECO:0000256" key="3">
    <source>
        <dbReference type="ARBA" id="ARBA00023014"/>
    </source>
</evidence>
<dbReference type="InterPro" id="IPR040086">
    <property type="entry name" value="MJ0683-like"/>
</dbReference>
<dbReference type="InterPro" id="IPR058240">
    <property type="entry name" value="rSAM_sf"/>
</dbReference>
<dbReference type="KEGG" id="gfe:Gferi_22900"/>
<dbReference type="SFLD" id="SFLDG01084">
    <property type="entry name" value="Uncharacterised_Radical_SAM_Su"/>
    <property type="match status" value="1"/>
</dbReference>
<accession>A0A1D8GMH9</accession>
<dbReference type="PANTHER" id="PTHR43432:SF5">
    <property type="entry name" value="ELP3_MIAA_NIFB-LIKE RADICAL SAM CORE DOMAIN-CONTAINING PROTEIN"/>
    <property type="match status" value="1"/>
</dbReference>
<dbReference type="CDD" id="cd01335">
    <property type="entry name" value="Radical_SAM"/>
    <property type="match status" value="1"/>
</dbReference>
<protein>
    <submittedName>
        <fullName evidence="5">Radical SAM protein</fullName>
    </submittedName>
</protein>
<dbReference type="SUPFAM" id="SSF102114">
    <property type="entry name" value="Radical SAM enzymes"/>
    <property type="match status" value="1"/>
</dbReference>
<evidence type="ECO:0000259" key="4">
    <source>
        <dbReference type="PROSITE" id="PS51918"/>
    </source>
</evidence>
<dbReference type="SMART" id="SM00729">
    <property type="entry name" value="Elp3"/>
    <property type="match status" value="1"/>
</dbReference>
<dbReference type="SFLD" id="SFLDS00029">
    <property type="entry name" value="Radical_SAM"/>
    <property type="match status" value="1"/>
</dbReference>
<dbReference type="Gene3D" id="3.80.30.30">
    <property type="match status" value="1"/>
</dbReference>
<evidence type="ECO:0000256" key="2">
    <source>
        <dbReference type="ARBA" id="ARBA00023004"/>
    </source>
</evidence>
<dbReference type="InterPro" id="IPR007197">
    <property type="entry name" value="rSAM"/>
</dbReference>
<keyword evidence="2" id="KW-0408">Iron</keyword>
<proteinExistence type="predicted"/>
<keyword evidence="3" id="KW-0411">Iron-sulfur</keyword>
<keyword evidence="6" id="KW-1185">Reference proteome</keyword>
<dbReference type="InterPro" id="IPR006638">
    <property type="entry name" value="Elp3/MiaA/NifB-like_rSAM"/>
</dbReference>
<name>A0A1D8GMH9_9FIRM</name>
<dbReference type="Pfam" id="PF04055">
    <property type="entry name" value="Radical_SAM"/>
    <property type="match status" value="1"/>
</dbReference>
<dbReference type="EMBL" id="CP017269">
    <property type="protein sequence ID" value="AOT72136.1"/>
    <property type="molecule type" value="Genomic_DNA"/>
</dbReference>
<evidence type="ECO:0000256" key="1">
    <source>
        <dbReference type="ARBA" id="ARBA00022723"/>
    </source>
</evidence>
<dbReference type="GO" id="GO:0051536">
    <property type="term" value="F:iron-sulfur cluster binding"/>
    <property type="evidence" value="ECO:0007669"/>
    <property type="project" value="UniProtKB-KW"/>
</dbReference>